<proteinExistence type="predicted"/>
<evidence type="ECO:0000313" key="2">
    <source>
        <dbReference type="Proteomes" id="UP001174934"/>
    </source>
</evidence>
<dbReference type="AlphaFoldDB" id="A0AA39XCB1"/>
<dbReference type="EMBL" id="JAULSR010000002">
    <property type="protein sequence ID" value="KAK0630630.1"/>
    <property type="molecule type" value="Genomic_DNA"/>
</dbReference>
<protein>
    <submittedName>
        <fullName evidence="1">Uncharacterized protein</fullName>
    </submittedName>
</protein>
<reference evidence="1" key="1">
    <citation type="submission" date="2023-06" db="EMBL/GenBank/DDBJ databases">
        <title>Genome-scale phylogeny and comparative genomics of the fungal order Sordariales.</title>
        <authorList>
            <consortium name="Lawrence Berkeley National Laboratory"/>
            <person name="Hensen N."/>
            <person name="Bonometti L."/>
            <person name="Westerberg I."/>
            <person name="Brannstrom I.O."/>
            <person name="Guillou S."/>
            <person name="Cros-Aarteil S."/>
            <person name="Calhoun S."/>
            <person name="Haridas S."/>
            <person name="Kuo A."/>
            <person name="Mondo S."/>
            <person name="Pangilinan J."/>
            <person name="Riley R."/>
            <person name="LaButti K."/>
            <person name="Andreopoulos B."/>
            <person name="Lipzen A."/>
            <person name="Chen C."/>
            <person name="Yanf M."/>
            <person name="Daum C."/>
            <person name="Ng V."/>
            <person name="Clum A."/>
            <person name="Steindorff A."/>
            <person name="Ohm R."/>
            <person name="Martin F."/>
            <person name="Silar P."/>
            <person name="Natvig D."/>
            <person name="Lalanne C."/>
            <person name="Gautier V."/>
            <person name="Ament-velasquez S.L."/>
            <person name="Kruys A."/>
            <person name="Hutchinson M.I."/>
            <person name="Powell A.J."/>
            <person name="Barry K."/>
            <person name="Miller A.N."/>
            <person name="Grigoriev I.V."/>
            <person name="Debuchy R."/>
            <person name="Gladieux P."/>
            <person name="Thoren M.H."/>
            <person name="Johannesson H."/>
        </authorList>
    </citation>
    <scope>NUCLEOTIDE SEQUENCE</scope>
    <source>
        <strain evidence="1">SMH3391-2</strain>
    </source>
</reference>
<gene>
    <name evidence="1" type="ORF">B0T17DRAFT_616258</name>
</gene>
<organism evidence="1 2">
    <name type="scientific">Bombardia bombarda</name>
    <dbReference type="NCBI Taxonomy" id="252184"/>
    <lineage>
        <taxon>Eukaryota</taxon>
        <taxon>Fungi</taxon>
        <taxon>Dikarya</taxon>
        <taxon>Ascomycota</taxon>
        <taxon>Pezizomycotina</taxon>
        <taxon>Sordariomycetes</taxon>
        <taxon>Sordariomycetidae</taxon>
        <taxon>Sordariales</taxon>
        <taxon>Lasiosphaeriaceae</taxon>
        <taxon>Bombardia</taxon>
    </lineage>
</organism>
<sequence length="336" mass="38125">MLSAPILYHPPPREVVNTALDNTATRCSERFDPLRRVLYSKPEHNPLRNEQERLRGVSLARQAAARRQSRLIERQQPITYHSHSHPPARTRTYDDANDRERGFQAEFDILNEPLPDTVEDVYDDNDEQGLEMETYGSSTTSYGSSPTSYGSSPTSYATGNNVYVNPEPYIKIEPGLDVDSYINAAPYHSPVGTCVNKEEQNITTLNAAPYHSPGGTYFKTEPYAKVEPGLLDTGRYANGLPYVSPVEQHVNKEEPFFMTPRHMKEESDVVMTDISSNTEPLETTADFARGLARRRRHLANKVMWRKKCGFFGYPRLGPRAQGPGWKEAKNVKISWW</sequence>
<name>A0AA39XCB1_9PEZI</name>
<evidence type="ECO:0000313" key="1">
    <source>
        <dbReference type="EMBL" id="KAK0630630.1"/>
    </source>
</evidence>
<dbReference type="Proteomes" id="UP001174934">
    <property type="component" value="Unassembled WGS sequence"/>
</dbReference>
<accession>A0AA39XCB1</accession>
<keyword evidence="2" id="KW-1185">Reference proteome</keyword>
<comment type="caution">
    <text evidence="1">The sequence shown here is derived from an EMBL/GenBank/DDBJ whole genome shotgun (WGS) entry which is preliminary data.</text>
</comment>